<dbReference type="RefSeq" id="WP_174680736.1">
    <property type="nucleotide sequence ID" value="NZ_JABUQZ010000001.1"/>
</dbReference>
<protein>
    <submittedName>
        <fullName evidence="3">Redoxin domain-containing protein</fullName>
    </submittedName>
</protein>
<feature type="compositionally biased region" description="Low complexity" evidence="1">
    <location>
        <begin position="195"/>
        <end position="218"/>
    </location>
</feature>
<dbReference type="PROSITE" id="PS51257">
    <property type="entry name" value="PROKAR_LIPOPROTEIN"/>
    <property type="match status" value="1"/>
</dbReference>
<dbReference type="Proteomes" id="UP001016761">
    <property type="component" value="Unassembled WGS sequence"/>
</dbReference>
<evidence type="ECO:0000313" key="3">
    <source>
        <dbReference type="EMBL" id="NUC72846.1"/>
    </source>
</evidence>
<dbReference type="SUPFAM" id="SSF52833">
    <property type="entry name" value="Thioredoxin-like"/>
    <property type="match status" value="1"/>
</dbReference>
<feature type="region of interest" description="Disordered" evidence="1">
    <location>
        <begin position="191"/>
        <end position="243"/>
    </location>
</feature>
<dbReference type="PROSITE" id="PS51352">
    <property type="entry name" value="THIOREDOXIN_2"/>
    <property type="match status" value="1"/>
</dbReference>
<feature type="domain" description="Thioredoxin" evidence="2">
    <location>
        <begin position="35"/>
        <end position="192"/>
    </location>
</feature>
<evidence type="ECO:0000313" key="4">
    <source>
        <dbReference type="Proteomes" id="UP001016761"/>
    </source>
</evidence>
<dbReference type="InterPro" id="IPR036249">
    <property type="entry name" value="Thioredoxin-like_sf"/>
</dbReference>
<evidence type="ECO:0000259" key="2">
    <source>
        <dbReference type="PROSITE" id="PS51352"/>
    </source>
</evidence>
<keyword evidence="4" id="KW-1185">Reference proteome</keyword>
<sequence length="243" mass="25578">MTTGRDTIPRRNVLRVVGAGSIAALAGCSGTDDGESTEEPAPEPEAVDVSEDATWRTASLTDVTSDEEFRVEDAERPVIVHTFSTGCAVCRSQDREFGALYPNADVEIVDLTIYSNDDPETLRSYANEEGYEWRFGTATDEVTSDLISDFGREVTSSANSPVIVVCPNDGVYRLEKKVDAEHLESILADVCGPVDSSGSDETTGSGDSGNSSDAGNSSDSDDSGDATDSDDSGDATDSDDSSA</sequence>
<gene>
    <name evidence="3" type="ORF">HTZ84_11080</name>
</gene>
<dbReference type="InterPro" id="IPR013766">
    <property type="entry name" value="Thioredoxin_domain"/>
</dbReference>
<name>A0ABX2LG83_9EURY</name>
<proteinExistence type="predicted"/>
<dbReference type="EMBL" id="JABUQZ010000001">
    <property type="protein sequence ID" value="NUC72846.1"/>
    <property type="molecule type" value="Genomic_DNA"/>
</dbReference>
<dbReference type="Gene3D" id="3.40.30.10">
    <property type="entry name" value="Glutaredoxin"/>
    <property type="match status" value="1"/>
</dbReference>
<accession>A0ABX2LG83</accession>
<evidence type="ECO:0000256" key="1">
    <source>
        <dbReference type="SAM" id="MobiDB-lite"/>
    </source>
</evidence>
<feature type="region of interest" description="Disordered" evidence="1">
    <location>
        <begin position="27"/>
        <end position="49"/>
    </location>
</feature>
<feature type="compositionally biased region" description="Acidic residues" evidence="1">
    <location>
        <begin position="219"/>
        <end position="243"/>
    </location>
</feature>
<feature type="compositionally biased region" description="Acidic residues" evidence="1">
    <location>
        <begin position="32"/>
        <end position="49"/>
    </location>
</feature>
<comment type="caution">
    <text evidence="3">The sequence shown here is derived from an EMBL/GenBank/DDBJ whole genome shotgun (WGS) entry which is preliminary data.</text>
</comment>
<reference evidence="3 4" key="1">
    <citation type="submission" date="2020-06" db="EMBL/GenBank/DDBJ databases">
        <title>Haloterrigena sp. nov., an extremely halophilic archaeon isolated from a saline sediment.</title>
        <authorList>
            <person name="Liu B.-B."/>
        </authorList>
    </citation>
    <scope>NUCLEOTIDE SEQUENCE [LARGE SCALE GENOMIC DNA]</scope>
    <source>
        <strain evidence="3 4">SYSU A558-1</strain>
    </source>
</reference>
<organism evidence="3 4">
    <name type="scientific">Haloterrigena gelatinilytica</name>
    <dbReference type="NCBI Taxonomy" id="2741724"/>
    <lineage>
        <taxon>Archaea</taxon>
        <taxon>Methanobacteriati</taxon>
        <taxon>Methanobacteriota</taxon>
        <taxon>Stenosarchaea group</taxon>
        <taxon>Halobacteria</taxon>
        <taxon>Halobacteriales</taxon>
        <taxon>Natrialbaceae</taxon>
        <taxon>Haloterrigena</taxon>
    </lineage>
</organism>